<dbReference type="GO" id="GO:0046983">
    <property type="term" value="F:protein dimerization activity"/>
    <property type="evidence" value="ECO:0007669"/>
    <property type="project" value="InterPro"/>
</dbReference>
<feature type="compositionally biased region" description="Basic and acidic residues" evidence="6">
    <location>
        <begin position="1"/>
        <end position="19"/>
    </location>
</feature>
<proteinExistence type="predicted"/>
<feature type="compositionally biased region" description="Basic and acidic residues" evidence="6">
    <location>
        <begin position="195"/>
        <end position="207"/>
    </location>
</feature>
<name>A0AAU9T0X3_THLAR</name>
<evidence type="ECO:0000256" key="4">
    <source>
        <dbReference type="ARBA" id="ARBA00023163"/>
    </source>
</evidence>
<evidence type="ECO:0000256" key="1">
    <source>
        <dbReference type="ARBA" id="ARBA00004123"/>
    </source>
</evidence>
<evidence type="ECO:0000256" key="2">
    <source>
        <dbReference type="ARBA" id="ARBA00023015"/>
    </source>
</evidence>
<accession>A0AAU9T0X3</accession>
<evidence type="ECO:0000313" key="9">
    <source>
        <dbReference type="Proteomes" id="UP000836841"/>
    </source>
</evidence>
<evidence type="ECO:0000259" key="7">
    <source>
        <dbReference type="PROSITE" id="PS50888"/>
    </source>
</evidence>
<dbReference type="EMBL" id="OU466863">
    <property type="protein sequence ID" value="CAH2076282.1"/>
    <property type="molecule type" value="Genomic_DNA"/>
</dbReference>
<dbReference type="GO" id="GO:0003677">
    <property type="term" value="F:DNA binding"/>
    <property type="evidence" value="ECO:0007669"/>
    <property type="project" value="UniProtKB-KW"/>
</dbReference>
<evidence type="ECO:0000256" key="5">
    <source>
        <dbReference type="ARBA" id="ARBA00023242"/>
    </source>
</evidence>
<dbReference type="PANTHER" id="PTHR45855">
    <property type="entry name" value="TRANSCRIPTION FACTOR PIF1-RELATED"/>
    <property type="match status" value="1"/>
</dbReference>
<keyword evidence="4" id="KW-0804">Transcription</keyword>
<protein>
    <recommendedName>
        <fullName evidence="7">BHLH domain-containing protein</fullName>
    </recommendedName>
</protein>
<dbReference type="SMART" id="SM00353">
    <property type="entry name" value="HLH"/>
    <property type="match status" value="1"/>
</dbReference>
<dbReference type="SUPFAM" id="SSF47459">
    <property type="entry name" value="HLH, helix-loop-helix DNA-binding domain"/>
    <property type="match status" value="1"/>
</dbReference>
<gene>
    <name evidence="8" type="ORF">TAV2_LOCUS23870</name>
</gene>
<feature type="compositionally biased region" description="Acidic residues" evidence="6">
    <location>
        <begin position="160"/>
        <end position="179"/>
    </location>
</feature>
<dbReference type="InterPro" id="IPR031066">
    <property type="entry name" value="bHLH_ALC-like_plant"/>
</dbReference>
<evidence type="ECO:0000256" key="3">
    <source>
        <dbReference type="ARBA" id="ARBA00023125"/>
    </source>
</evidence>
<evidence type="ECO:0000256" key="6">
    <source>
        <dbReference type="SAM" id="MobiDB-lite"/>
    </source>
</evidence>
<comment type="subcellular location">
    <subcellularLocation>
        <location evidence="1">Nucleus</location>
    </subcellularLocation>
</comment>
<organism evidence="8 9">
    <name type="scientific">Thlaspi arvense</name>
    <name type="common">Field penny-cress</name>
    <dbReference type="NCBI Taxonomy" id="13288"/>
    <lineage>
        <taxon>Eukaryota</taxon>
        <taxon>Viridiplantae</taxon>
        <taxon>Streptophyta</taxon>
        <taxon>Embryophyta</taxon>
        <taxon>Tracheophyta</taxon>
        <taxon>Spermatophyta</taxon>
        <taxon>Magnoliopsida</taxon>
        <taxon>eudicotyledons</taxon>
        <taxon>Gunneridae</taxon>
        <taxon>Pentapetalae</taxon>
        <taxon>rosids</taxon>
        <taxon>malvids</taxon>
        <taxon>Brassicales</taxon>
        <taxon>Brassicaceae</taxon>
        <taxon>Thlaspideae</taxon>
        <taxon>Thlaspi</taxon>
    </lineage>
</organism>
<evidence type="ECO:0000313" key="8">
    <source>
        <dbReference type="EMBL" id="CAH2076282.1"/>
    </source>
</evidence>
<dbReference type="Proteomes" id="UP000836841">
    <property type="component" value="Chromosome 7"/>
</dbReference>
<feature type="region of interest" description="Disordered" evidence="6">
    <location>
        <begin position="142"/>
        <end position="207"/>
    </location>
</feature>
<dbReference type="InterPro" id="IPR036638">
    <property type="entry name" value="HLH_DNA-bd_sf"/>
</dbReference>
<feature type="compositionally biased region" description="Low complexity" evidence="6">
    <location>
        <begin position="142"/>
        <end position="159"/>
    </location>
</feature>
<reference evidence="8 9" key="1">
    <citation type="submission" date="2022-03" db="EMBL/GenBank/DDBJ databases">
        <authorList>
            <person name="Nunn A."/>
            <person name="Chopra R."/>
            <person name="Nunn A."/>
            <person name="Contreras Garrido A."/>
        </authorList>
    </citation>
    <scope>NUCLEOTIDE SEQUENCE [LARGE SCALE GENOMIC DNA]</scope>
</reference>
<feature type="domain" description="BHLH" evidence="7">
    <location>
        <begin position="195"/>
        <end position="244"/>
    </location>
</feature>
<dbReference type="Gene3D" id="4.10.280.10">
    <property type="entry name" value="Helix-loop-helix DNA-binding domain"/>
    <property type="match status" value="1"/>
</dbReference>
<keyword evidence="9" id="KW-1185">Reference proteome</keyword>
<sequence>MISQREEREEKRVMGDKKLISSSSSIASVYDTRNNNNHHHPPSSSDEISQFLRHIFDRSSPLPSYYSPATMTTAAIGVHGDPHADNPRSFVSHPPSDSALPSKRPADYSEVLIGSAVGSASAVGSGSAPCFGFSGGNNIAQGNSSGTRVSSSSVGASGNDTDEYDCESEEGVEAVVDDDLPSKSGPSRSSSKRCRAAEVHNLSEKRRRSRINEKMKALQSLIPNSNKTDKASMLDEAIEYLKQLQLQVQMLTMRNGINLHPLCLPGTTLHPLQLSQVRGMPQEATNDHLLNHTNQFGSTSNAPEMINTVPSSYSLEPSVRSHFGPFPLLTSHAEMSREGGLTHHRLSIGHSNTNLTGAQAVFNGQEQPDIKDRLT</sequence>
<dbReference type="PANTHER" id="PTHR45855:SF73">
    <property type="entry name" value="TRANSCRIPTION FACTOR SPATULA"/>
    <property type="match status" value="1"/>
</dbReference>
<dbReference type="InterPro" id="IPR011598">
    <property type="entry name" value="bHLH_dom"/>
</dbReference>
<dbReference type="Pfam" id="PF00010">
    <property type="entry name" value="HLH"/>
    <property type="match status" value="1"/>
</dbReference>
<dbReference type="AlphaFoldDB" id="A0AAU9T0X3"/>
<feature type="region of interest" description="Disordered" evidence="6">
    <location>
        <begin position="1"/>
        <end position="47"/>
    </location>
</feature>
<keyword evidence="5" id="KW-0539">Nucleus</keyword>
<feature type="region of interest" description="Disordered" evidence="6">
    <location>
        <begin position="79"/>
        <end position="104"/>
    </location>
</feature>
<dbReference type="GO" id="GO:0005634">
    <property type="term" value="C:nucleus"/>
    <property type="evidence" value="ECO:0007669"/>
    <property type="project" value="UniProtKB-SubCell"/>
</dbReference>
<keyword evidence="3" id="KW-0238">DNA-binding</keyword>
<dbReference type="PROSITE" id="PS50888">
    <property type="entry name" value="BHLH"/>
    <property type="match status" value="1"/>
</dbReference>
<dbReference type="CDD" id="cd11445">
    <property type="entry name" value="bHLH_AtPIF_like"/>
    <property type="match status" value="1"/>
</dbReference>
<dbReference type="InterPro" id="IPR047265">
    <property type="entry name" value="PIF1-like_bHLH"/>
</dbReference>
<keyword evidence="2" id="KW-0805">Transcription regulation</keyword>
<dbReference type="FunFam" id="4.10.280.10:FF:000004">
    <property type="entry name" value="Basic helix-loop-helix transcription factor"/>
    <property type="match status" value="1"/>
</dbReference>